<dbReference type="EMBL" id="FNXT01001310">
    <property type="protein sequence ID" value="SZX78216.1"/>
    <property type="molecule type" value="Genomic_DNA"/>
</dbReference>
<dbReference type="InterPro" id="IPR001905">
    <property type="entry name" value="Ammonium_transpt"/>
</dbReference>
<keyword evidence="3" id="KW-0813">Transport</keyword>
<feature type="transmembrane region" description="Helical" evidence="8">
    <location>
        <begin position="278"/>
        <end position="303"/>
    </location>
</feature>
<keyword evidence="4 8" id="KW-0812">Transmembrane</keyword>
<feature type="transmembrane region" description="Helical" evidence="8">
    <location>
        <begin position="416"/>
        <end position="436"/>
    </location>
</feature>
<feature type="transmembrane region" description="Helical" evidence="8">
    <location>
        <begin position="315"/>
        <end position="334"/>
    </location>
</feature>
<feature type="domain" description="Ammonium transporter AmtB-like" evidence="9">
    <location>
        <begin position="55"/>
        <end position="447"/>
    </location>
</feature>
<feature type="transmembrane region" description="Helical" evidence="8">
    <location>
        <begin position="146"/>
        <end position="167"/>
    </location>
</feature>
<feature type="transmembrane region" description="Helical" evidence="8">
    <location>
        <begin position="15"/>
        <end position="35"/>
    </location>
</feature>
<dbReference type="GO" id="GO:0008519">
    <property type="term" value="F:ammonium channel activity"/>
    <property type="evidence" value="ECO:0007669"/>
    <property type="project" value="InterPro"/>
</dbReference>
<name>A0A383WNB0_TETOB</name>
<dbReference type="InterPro" id="IPR024041">
    <property type="entry name" value="NH4_transpt_AmtB-like_dom"/>
</dbReference>
<feature type="transmembrane region" description="Helical" evidence="8">
    <location>
        <begin position="179"/>
        <end position="199"/>
    </location>
</feature>
<dbReference type="AlphaFoldDB" id="A0A383WNB0"/>
<feature type="transmembrane region" description="Helical" evidence="8">
    <location>
        <begin position="340"/>
        <end position="359"/>
    </location>
</feature>
<evidence type="ECO:0000313" key="11">
    <source>
        <dbReference type="Proteomes" id="UP000256970"/>
    </source>
</evidence>
<keyword evidence="5 8" id="KW-1133">Transmembrane helix</keyword>
<feature type="transmembrane region" description="Helical" evidence="8">
    <location>
        <begin position="255"/>
        <end position="272"/>
    </location>
</feature>
<evidence type="ECO:0000256" key="8">
    <source>
        <dbReference type="SAM" id="Phobius"/>
    </source>
</evidence>
<dbReference type="InterPro" id="IPR029020">
    <property type="entry name" value="Ammonium/urea_transptr"/>
</dbReference>
<evidence type="ECO:0000313" key="10">
    <source>
        <dbReference type="EMBL" id="SZX78216.1"/>
    </source>
</evidence>
<evidence type="ECO:0000256" key="7">
    <source>
        <dbReference type="ARBA" id="ARBA00023177"/>
    </source>
</evidence>
<evidence type="ECO:0000256" key="1">
    <source>
        <dbReference type="ARBA" id="ARBA00004141"/>
    </source>
</evidence>
<dbReference type="SUPFAM" id="SSF111352">
    <property type="entry name" value="Ammonium transporter"/>
    <property type="match status" value="1"/>
</dbReference>
<keyword evidence="7" id="KW-0924">Ammonia transport</keyword>
<protein>
    <recommendedName>
        <fullName evidence="9">Ammonium transporter AmtB-like domain-containing protein</fullName>
    </recommendedName>
</protein>
<feature type="transmembrane region" description="Helical" evidence="8">
    <location>
        <begin position="371"/>
        <end position="396"/>
    </location>
</feature>
<evidence type="ECO:0000256" key="2">
    <source>
        <dbReference type="ARBA" id="ARBA00005887"/>
    </source>
</evidence>
<organism evidence="10 11">
    <name type="scientific">Tetradesmus obliquus</name>
    <name type="common">Green alga</name>
    <name type="synonym">Acutodesmus obliquus</name>
    <dbReference type="NCBI Taxonomy" id="3088"/>
    <lineage>
        <taxon>Eukaryota</taxon>
        <taxon>Viridiplantae</taxon>
        <taxon>Chlorophyta</taxon>
        <taxon>core chlorophytes</taxon>
        <taxon>Chlorophyceae</taxon>
        <taxon>CS clade</taxon>
        <taxon>Sphaeropleales</taxon>
        <taxon>Scenedesmaceae</taxon>
        <taxon>Tetradesmus</taxon>
    </lineage>
</organism>
<evidence type="ECO:0000256" key="6">
    <source>
        <dbReference type="ARBA" id="ARBA00023136"/>
    </source>
</evidence>
<feature type="transmembrane region" description="Helical" evidence="8">
    <location>
        <begin position="88"/>
        <end position="111"/>
    </location>
</feature>
<accession>A0A383WNB0</accession>
<comment type="subcellular location">
    <subcellularLocation>
        <location evidence="1">Membrane</location>
        <topology evidence="1">Multi-pass membrane protein</topology>
    </subcellularLocation>
</comment>
<dbReference type="GO" id="GO:0005886">
    <property type="term" value="C:plasma membrane"/>
    <property type="evidence" value="ECO:0007669"/>
    <property type="project" value="TreeGrafter"/>
</dbReference>
<gene>
    <name evidence="10" type="ORF">BQ4739_LOCUS18524</name>
</gene>
<evidence type="ECO:0000256" key="5">
    <source>
        <dbReference type="ARBA" id="ARBA00022989"/>
    </source>
</evidence>
<dbReference type="Proteomes" id="UP000256970">
    <property type="component" value="Unassembled WGS sequence"/>
</dbReference>
<reference evidence="10 11" key="1">
    <citation type="submission" date="2016-10" db="EMBL/GenBank/DDBJ databases">
        <authorList>
            <person name="Cai Z."/>
        </authorList>
    </citation>
    <scope>NUCLEOTIDE SEQUENCE [LARGE SCALE GENOMIC DNA]</scope>
</reference>
<keyword evidence="11" id="KW-1185">Reference proteome</keyword>
<evidence type="ECO:0000256" key="4">
    <source>
        <dbReference type="ARBA" id="ARBA00022692"/>
    </source>
</evidence>
<dbReference type="Pfam" id="PF00909">
    <property type="entry name" value="Ammonium_transp"/>
    <property type="match status" value="1"/>
</dbReference>
<sequence length="511" mass="53127">MGLLDNASPAVSKGIVVSVLLGMTAIFVAMCVTVPTGPITGVDADLSAINSGDCAWMLISAAIVLLMTPGVCFFYCGMGHHKNVVSTIMQALLPLAIIPIVWATVGFGLAFGDSVNGSYGIFGSPVKYGLLHNVGAVPEPAFAGTIPLSLFAVFQCAFAIITPALLIGSVADRVNVSSLCIFIGLWHVLVYCPLAHMVWHPTGLIRMFGVIDFAGGTVVHMSSGYAALIAALYLGPSRSAAAHSDMFEMKEPANVPYVVLGTALLFFGWFGFNAGSALAAGTLTALAFINTLAAAASAMLAWVLLDNLRGHKLRATGVCVGLVVGLIAITPAAGFVNTGAAFLIGVIGAVCCSGAQELMERYGNRFITDTSEVFVCHGVSGTVGMICTALFATTSVNEYAIDGAFYGNGIHLGKTLAVLCVLVPWVSIFTWGCLWVTDKVMSLRVSAFTWGCLRVTDKVMSLRVSDEELLAGLDVSKHGERAMAIDVLKVHVDALNASSKAGTPASGSDAA</sequence>
<proteinExistence type="inferred from homology"/>
<dbReference type="PANTHER" id="PTHR43029">
    <property type="entry name" value="AMMONIUM TRANSPORTER MEP2"/>
    <property type="match status" value="1"/>
</dbReference>
<feature type="transmembrane region" description="Helical" evidence="8">
    <location>
        <begin position="55"/>
        <end position="76"/>
    </location>
</feature>
<keyword evidence="6 8" id="KW-0472">Membrane</keyword>
<dbReference type="Gene3D" id="1.10.3430.10">
    <property type="entry name" value="Ammonium transporter AmtB like domains"/>
    <property type="match status" value="1"/>
</dbReference>
<feature type="transmembrane region" description="Helical" evidence="8">
    <location>
        <begin position="205"/>
        <end position="234"/>
    </location>
</feature>
<comment type="similarity">
    <text evidence="2">Belongs to the ammonia transporter channel (TC 1.A.11.2) family.</text>
</comment>
<evidence type="ECO:0000256" key="3">
    <source>
        <dbReference type="ARBA" id="ARBA00022448"/>
    </source>
</evidence>
<dbReference type="PANTHER" id="PTHR43029:SF10">
    <property type="entry name" value="AMMONIUM TRANSPORTER MEP2"/>
    <property type="match status" value="1"/>
</dbReference>
<evidence type="ECO:0000259" key="9">
    <source>
        <dbReference type="Pfam" id="PF00909"/>
    </source>
</evidence>